<dbReference type="OrthoDB" id="443318at2759"/>
<gene>
    <name evidence="7" type="ORF">BT63DRAFT_370083</name>
</gene>
<evidence type="ECO:0000313" key="7">
    <source>
        <dbReference type="EMBL" id="KAF2672312.1"/>
    </source>
</evidence>
<dbReference type="SUPFAM" id="SSF53474">
    <property type="entry name" value="alpha/beta-Hydrolases"/>
    <property type="match status" value="1"/>
</dbReference>
<dbReference type="GO" id="GO:0006508">
    <property type="term" value="P:proteolysis"/>
    <property type="evidence" value="ECO:0007669"/>
    <property type="project" value="UniProtKB-KW"/>
</dbReference>
<dbReference type="EC" id="3.4.16.-" evidence="6"/>
<dbReference type="InterPro" id="IPR018202">
    <property type="entry name" value="Ser_caboxypep_ser_AS"/>
</dbReference>
<keyword evidence="4 6" id="KW-0378">Hydrolase</keyword>
<reference evidence="7" key="1">
    <citation type="journal article" date="2020" name="Stud. Mycol.">
        <title>101 Dothideomycetes genomes: a test case for predicting lifestyles and emergence of pathogens.</title>
        <authorList>
            <person name="Haridas S."/>
            <person name="Albert R."/>
            <person name="Binder M."/>
            <person name="Bloem J."/>
            <person name="Labutti K."/>
            <person name="Salamov A."/>
            <person name="Andreopoulos B."/>
            <person name="Baker S."/>
            <person name="Barry K."/>
            <person name="Bills G."/>
            <person name="Bluhm B."/>
            <person name="Cannon C."/>
            <person name="Castanera R."/>
            <person name="Culley D."/>
            <person name="Daum C."/>
            <person name="Ezra D."/>
            <person name="Gonzalez J."/>
            <person name="Henrissat B."/>
            <person name="Kuo A."/>
            <person name="Liang C."/>
            <person name="Lipzen A."/>
            <person name="Lutzoni F."/>
            <person name="Magnuson J."/>
            <person name="Mondo S."/>
            <person name="Nolan M."/>
            <person name="Ohm R."/>
            <person name="Pangilinan J."/>
            <person name="Park H.-J."/>
            <person name="Ramirez L."/>
            <person name="Alfaro M."/>
            <person name="Sun H."/>
            <person name="Tritt A."/>
            <person name="Yoshinaga Y."/>
            <person name="Zwiers L.-H."/>
            <person name="Turgeon B."/>
            <person name="Goodwin S."/>
            <person name="Spatafora J."/>
            <person name="Crous P."/>
            <person name="Grigoriev I."/>
        </authorList>
    </citation>
    <scope>NUCLEOTIDE SEQUENCE</scope>
    <source>
        <strain evidence="7">CBS 115976</strain>
    </source>
</reference>
<keyword evidence="5" id="KW-0325">Glycoprotein</keyword>
<evidence type="ECO:0000256" key="5">
    <source>
        <dbReference type="ARBA" id="ARBA00023180"/>
    </source>
</evidence>
<dbReference type="AlphaFoldDB" id="A0A6A6UJB9"/>
<protein>
    <recommendedName>
        <fullName evidence="6">Carboxypeptidase</fullName>
        <ecNumber evidence="6">3.4.16.-</ecNumber>
    </recommendedName>
</protein>
<evidence type="ECO:0000256" key="6">
    <source>
        <dbReference type="RuleBase" id="RU361156"/>
    </source>
</evidence>
<dbReference type="PROSITE" id="PS00131">
    <property type="entry name" value="CARBOXYPEPT_SER_SER"/>
    <property type="match status" value="1"/>
</dbReference>
<accession>A0A6A6UJB9</accession>
<feature type="signal peptide" evidence="6">
    <location>
        <begin position="1"/>
        <end position="22"/>
    </location>
</feature>
<evidence type="ECO:0000256" key="2">
    <source>
        <dbReference type="ARBA" id="ARBA00022645"/>
    </source>
</evidence>
<evidence type="ECO:0000256" key="4">
    <source>
        <dbReference type="ARBA" id="ARBA00022801"/>
    </source>
</evidence>
<keyword evidence="2 6" id="KW-0121">Carboxypeptidase</keyword>
<evidence type="ECO:0000256" key="3">
    <source>
        <dbReference type="ARBA" id="ARBA00022670"/>
    </source>
</evidence>
<feature type="chain" id="PRO_5025709613" description="Carboxypeptidase" evidence="6">
    <location>
        <begin position="23"/>
        <end position="503"/>
    </location>
</feature>
<keyword evidence="6" id="KW-0732">Signal</keyword>
<dbReference type="PANTHER" id="PTHR11802">
    <property type="entry name" value="SERINE PROTEASE FAMILY S10 SERINE CARBOXYPEPTIDASE"/>
    <property type="match status" value="1"/>
</dbReference>
<name>A0A6A6UJB9_9PEZI</name>
<dbReference type="Gene3D" id="3.40.50.1820">
    <property type="entry name" value="alpha/beta hydrolase"/>
    <property type="match status" value="1"/>
</dbReference>
<dbReference type="Pfam" id="PF00450">
    <property type="entry name" value="Peptidase_S10"/>
    <property type="match status" value="1"/>
</dbReference>
<sequence length="503" mass="55609">MLLQNTLYSVLLSLLVSNGVLASPFGRFGDINRRPKGGPSKVKQLLEREPQAKQQSTQFKYLSNATSAFQVKSMPDFSFDIGEMYSGLIPVKSGDTSKEVFFVFQPNVVNPNDKTLTIWLNGGPGCSSLEGFFQENGRFVWPPGYDAPFENPYAWTNLTNMLWVEHPIGVGFNKGTPTATTEEQVSSDFVGFLKNFETTFGIENYKIYVTGESYAGRYVPYVSAAVLNQKDKNYFDLGGSMMYDPCIGQYDTVQEDTVVVPFIKANQQFFPFSASQMSSLEKSHKSCGYDTYIDTYLQFPPPKKQPAIAASKSGCGLFNTAYNEISNINECFNVYDVNQTCPTPVDQLGDNPYFNRADVKAAFHAPSTTTWTECSNNNVFVGGYGRGPEGEGDLSADSIQKVLPQVLEATNRVIVGNGDYDMIIITNGTLLAIQNMTWNGDLGFQSKPATPVLLPDGSSGGVQHQERGLLWTESFKTGHMGPEYAPYIAYKQVQWLLGQIDTL</sequence>
<keyword evidence="8" id="KW-1185">Reference proteome</keyword>
<dbReference type="PANTHER" id="PTHR11802:SF479">
    <property type="entry name" value="CARBOXYPEPTIDASE"/>
    <property type="match status" value="1"/>
</dbReference>
<dbReference type="InterPro" id="IPR029058">
    <property type="entry name" value="AB_hydrolase_fold"/>
</dbReference>
<dbReference type="EMBL" id="MU004232">
    <property type="protein sequence ID" value="KAF2672312.1"/>
    <property type="molecule type" value="Genomic_DNA"/>
</dbReference>
<evidence type="ECO:0000313" key="8">
    <source>
        <dbReference type="Proteomes" id="UP000799302"/>
    </source>
</evidence>
<dbReference type="Proteomes" id="UP000799302">
    <property type="component" value="Unassembled WGS sequence"/>
</dbReference>
<evidence type="ECO:0000256" key="1">
    <source>
        <dbReference type="ARBA" id="ARBA00009431"/>
    </source>
</evidence>
<organism evidence="7 8">
    <name type="scientific">Microthyrium microscopicum</name>
    <dbReference type="NCBI Taxonomy" id="703497"/>
    <lineage>
        <taxon>Eukaryota</taxon>
        <taxon>Fungi</taxon>
        <taxon>Dikarya</taxon>
        <taxon>Ascomycota</taxon>
        <taxon>Pezizomycotina</taxon>
        <taxon>Dothideomycetes</taxon>
        <taxon>Dothideomycetes incertae sedis</taxon>
        <taxon>Microthyriales</taxon>
        <taxon>Microthyriaceae</taxon>
        <taxon>Microthyrium</taxon>
    </lineage>
</organism>
<keyword evidence="3 6" id="KW-0645">Protease</keyword>
<dbReference type="GO" id="GO:0004185">
    <property type="term" value="F:serine-type carboxypeptidase activity"/>
    <property type="evidence" value="ECO:0007669"/>
    <property type="project" value="UniProtKB-UniRule"/>
</dbReference>
<proteinExistence type="inferred from homology"/>
<dbReference type="InterPro" id="IPR001563">
    <property type="entry name" value="Peptidase_S10"/>
</dbReference>
<comment type="similarity">
    <text evidence="1 6">Belongs to the peptidase S10 family.</text>
</comment>
<dbReference type="PRINTS" id="PR00724">
    <property type="entry name" value="CRBOXYPTASEC"/>
</dbReference>